<comment type="caution">
    <text evidence="1">The sequence shown here is derived from an EMBL/GenBank/DDBJ whole genome shotgun (WGS) entry which is preliminary data.</text>
</comment>
<dbReference type="Proteomes" id="UP000188268">
    <property type="component" value="Unassembled WGS sequence"/>
</dbReference>
<dbReference type="AlphaFoldDB" id="A0A1R3GX22"/>
<name>A0A1R3GX22_COCAP</name>
<keyword evidence="2" id="KW-1185">Reference proteome</keyword>
<reference evidence="1 2" key="1">
    <citation type="submission" date="2013-09" db="EMBL/GenBank/DDBJ databases">
        <title>Corchorus capsularis genome sequencing.</title>
        <authorList>
            <person name="Alam M."/>
            <person name="Haque M.S."/>
            <person name="Islam M.S."/>
            <person name="Emdad E.M."/>
            <person name="Islam M.M."/>
            <person name="Ahmed B."/>
            <person name="Halim A."/>
            <person name="Hossen Q.M.M."/>
            <person name="Hossain M.Z."/>
            <person name="Ahmed R."/>
            <person name="Khan M.M."/>
            <person name="Islam R."/>
            <person name="Rashid M.M."/>
            <person name="Khan S.A."/>
            <person name="Rahman M.S."/>
            <person name="Alam M."/>
        </authorList>
    </citation>
    <scope>NUCLEOTIDE SEQUENCE [LARGE SCALE GENOMIC DNA]</scope>
    <source>
        <strain evidence="2">cv. CVL-1</strain>
        <tissue evidence="1">Whole seedling</tissue>
    </source>
</reference>
<organism evidence="1 2">
    <name type="scientific">Corchorus capsularis</name>
    <name type="common">Jute</name>
    <dbReference type="NCBI Taxonomy" id="210143"/>
    <lineage>
        <taxon>Eukaryota</taxon>
        <taxon>Viridiplantae</taxon>
        <taxon>Streptophyta</taxon>
        <taxon>Embryophyta</taxon>
        <taxon>Tracheophyta</taxon>
        <taxon>Spermatophyta</taxon>
        <taxon>Magnoliopsida</taxon>
        <taxon>eudicotyledons</taxon>
        <taxon>Gunneridae</taxon>
        <taxon>Pentapetalae</taxon>
        <taxon>rosids</taxon>
        <taxon>malvids</taxon>
        <taxon>Malvales</taxon>
        <taxon>Malvaceae</taxon>
        <taxon>Grewioideae</taxon>
        <taxon>Apeibeae</taxon>
        <taxon>Corchorus</taxon>
    </lineage>
</organism>
<evidence type="ECO:0000313" key="1">
    <source>
        <dbReference type="EMBL" id="OMO62597.1"/>
    </source>
</evidence>
<sequence length="19" mass="2151">IHPPMQIKANVMALNRETS</sequence>
<evidence type="ECO:0000313" key="2">
    <source>
        <dbReference type="Proteomes" id="UP000188268"/>
    </source>
</evidence>
<dbReference type="EMBL" id="AWWV01013214">
    <property type="protein sequence ID" value="OMO62597.1"/>
    <property type="molecule type" value="Genomic_DNA"/>
</dbReference>
<feature type="non-terminal residue" evidence="1">
    <location>
        <position position="1"/>
    </location>
</feature>
<gene>
    <name evidence="1" type="ORF">CCACVL1_22727</name>
</gene>
<accession>A0A1R3GX22</accession>
<protein>
    <submittedName>
        <fullName evidence="1">Uncharacterized protein</fullName>
    </submittedName>
</protein>
<proteinExistence type="predicted"/>